<dbReference type="RefSeq" id="WP_255027447.1">
    <property type="nucleotide sequence ID" value="NZ_JANDHW010000007.1"/>
</dbReference>
<protein>
    <recommendedName>
        <fullName evidence="3">Fimbrillin-A associated anchor proteins Mfa1 and Mfa2</fullName>
    </recommendedName>
</protein>
<name>A0ABT1MHR7_9BACT</name>
<evidence type="ECO:0000313" key="2">
    <source>
        <dbReference type="Proteomes" id="UP001205603"/>
    </source>
</evidence>
<evidence type="ECO:0000313" key="1">
    <source>
        <dbReference type="EMBL" id="MCP9612184.1"/>
    </source>
</evidence>
<reference evidence="1 2" key="1">
    <citation type="submission" date="2022-07" db="EMBL/GenBank/DDBJ databases">
        <title>Fecal culturing of patients with breast cancer.</title>
        <authorList>
            <person name="Teng N.M.Y."/>
            <person name="Kiu R."/>
            <person name="Evans R."/>
            <person name="Baker D.J."/>
            <person name="Zenner C."/>
            <person name="Robinson S.D."/>
            <person name="Hall L.J."/>
        </authorList>
    </citation>
    <scope>NUCLEOTIDE SEQUENCE [LARGE SCALE GENOMIC DNA]</scope>
    <source>
        <strain evidence="1 2">LH1063</strain>
    </source>
</reference>
<gene>
    <name evidence="1" type="ORF">NMU02_08780</name>
</gene>
<proteinExistence type="predicted"/>
<dbReference type="EMBL" id="JANDHW010000007">
    <property type="protein sequence ID" value="MCP9612184.1"/>
    <property type="molecule type" value="Genomic_DNA"/>
</dbReference>
<sequence>MNTKIFFALLPFIGIIYSCVHEDLDKCKTADVVVNVYVEKFGASTLSPEDSEANFKTRIKKFRYFFYKDGVLQKQGIVSDFISSDSPYYIFSYSGLDPGDYRLIVIANCDDDVLSGDPSDIDKYLIVYPGVDKCGDYFALNFPFTINCDCDMRYNAYLQRLHSVVNFSFSQIPSYLTALEISLDNVGLNRFMRGDYNGHISISKRIMLQEMTKKNIASNLLVGVYPTLPNEYATYKLKAFTDNADIPCFEAVIKDNLPLIRNQLLHINTSLNNDLDFTVTVDTRWDGSINGGETDLN</sequence>
<comment type="caution">
    <text evidence="1">The sequence shown here is derived from an EMBL/GenBank/DDBJ whole genome shotgun (WGS) entry which is preliminary data.</text>
</comment>
<evidence type="ECO:0008006" key="3">
    <source>
        <dbReference type="Google" id="ProtNLM"/>
    </source>
</evidence>
<accession>A0ABT1MHR7</accession>
<dbReference type="Proteomes" id="UP001205603">
    <property type="component" value="Unassembled WGS sequence"/>
</dbReference>
<organism evidence="1 2">
    <name type="scientific">Coprobacter tertius</name>
    <dbReference type="NCBI Taxonomy" id="2944915"/>
    <lineage>
        <taxon>Bacteria</taxon>
        <taxon>Pseudomonadati</taxon>
        <taxon>Bacteroidota</taxon>
        <taxon>Bacteroidia</taxon>
        <taxon>Bacteroidales</taxon>
        <taxon>Barnesiellaceae</taxon>
        <taxon>Coprobacter</taxon>
    </lineage>
</organism>
<dbReference type="PROSITE" id="PS51257">
    <property type="entry name" value="PROKAR_LIPOPROTEIN"/>
    <property type="match status" value="1"/>
</dbReference>
<keyword evidence="2" id="KW-1185">Reference proteome</keyword>